<accession>A0A6A6Q4K6</accession>
<dbReference type="InterPro" id="IPR036291">
    <property type="entry name" value="NAD(P)-bd_dom_sf"/>
</dbReference>
<dbReference type="AlphaFoldDB" id="A0A6A6Q4K6"/>
<dbReference type="PANTHER" id="PTHR43618">
    <property type="entry name" value="7-ALPHA-HYDROXYSTEROID DEHYDROGENASE"/>
    <property type="match status" value="1"/>
</dbReference>
<keyword evidence="2" id="KW-0521">NADP</keyword>
<evidence type="ECO:0000256" key="3">
    <source>
        <dbReference type="ARBA" id="ARBA00023002"/>
    </source>
</evidence>
<reference evidence="5" key="1">
    <citation type="journal article" date="2020" name="Stud. Mycol.">
        <title>101 Dothideomycetes genomes: a test case for predicting lifestyles and emergence of pathogens.</title>
        <authorList>
            <person name="Haridas S."/>
            <person name="Albert R."/>
            <person name="Binder M."/>
            <person name="Bloem J."/>
            <person name="Labutti K."/>
            <person name="Salamov A."/>
            <person name="Andreopoulos B."/>
            <person name="Baker S."/>
            <person name="Barry K."/>
            <person name="Bills G."/>
            <person name="Bluhm B."/>
            <person name="Cannon C."/>
            <person name="Castanera R."/>
            <person name="Culley D."/>
            <person name="Daum C."/>
            <person name="Ezra D."/>
            <person name="Gonzalez J."/>
            <person name="Henrissat B."/>
            <person name="Kuo A."/>
            <person name="Liang C."/>
            <person name="Lipzen A."/>
            <person name="Lutzoni F."/>
            <person name="Magnuson J."/>
            <person name="Mondo S."/>
            <person name="Nolan M."/>
            <person name="Ohm R."/>
            <person name="Pangilinan J."/>
            <person name="Park H.-J."/>
            <person name="Ramirez L."/>
            <person name="Alfaro M."/>
            <person name="Sun H."/>
            <person name="Tritt A."/>
            <person name="Yoshinaga Y."/>
            <person name="Zwiers L.-H."/>
            <person name="Turgeon B."/>
            <person name="Goodwin S."/>
            <person name="Spatafora J."/>
            <person name="Crous P."/>
            <person name="Grigoriev I."/>
        </authorList>
    </citation>
    <scope>NUCLEOTIDE SEQUENCE</scope>
    <source>
        <strain evidence="5">CBS 113389</strain>
    </source>
</reference>
<evidence type="ECO:0000313" key="5">
    <source>
        <dbReference type="EMBL" id="KAF2487232.1"/>
    </source>
</evidence>
<dbReference type="RefSeq" id="XP_033593801.1">
    <property type="nucleotide sequence ID" value="XM_033732208.1"/>
</dbReference>
<evidence type="ECO:0008006" key="7">
    <source>
        <dbReference type="Google" id="ProtNLM"/>
    </source>
</evidence>
<dbReference type="Proteomes" id="UP000799767">
    <property type="component" value="Unassembled WGS sequence"/>
</dbReference>
<dbReference type="InterPro" id="IPR002347">
    <property type="entry name" value="SDR_fam"/>
</dbReference>
<dbReference type="Pfam" id="PF00106">
    <property type="entry name" value="adh_short"/>
    <property type="match status" value="1"/>
</dbReference>
<dbReference type="OrthoDB" id="2898618at2759"/>
<keyword evidence="6" id="KW-1185">Reference proteome</keyword>
<sequence length="290" mass="31237">MAANYNYLGDVAGLVVVVTGGGTGLGLMISKALALNGAKVYITGRRREKLEEAAKLVGNGNIIPIQGSVTSREDLQAAVDFITKDSGYIDVLVANAGMTTYDSRPDARPKPTAQNTLSEIRDYYFNYRSADVWKDCLETNTASVFTTSMAFLELLDAGNKQRAKDKPHSQIITIGSVGGLTRFTDTFIYSASKAGVHHLTKNLGAFLVPFDIRANIIAPAWFPSDMTVPVAKMFESTNGVMPRELVPQQRMGNEDELAGTLLYMVSRAGGYLNGAIIQLDGGFLSNHSGP</sequence>
<dbReference type="PROSITE" id="PS00061">
    <property type="entry name" value="ADH_SHORT"/>
    <property type="match status" value="1"/>
</dbReference>
<dbReference type="PRINTS" id="PR00081">
    <property type="entry name" value="GDHRDH"/>
</dbReference>
<evidence type="ECO:0000313" key="6">
    <source>
        <dbReference type="Proteomes" id="UP000799767"/>
    </source>
</evidence>
<evidence type="ECO:0000256" key="1">
    <source>
        <dbReference type="ARBA" id="ARBA00006484"/>
    </source>
</evidence>
<comment type="similarity">
    <text evidence="1 4">Belongs to the short-chain dehydrogenases/reductases (SDR) family.</text>
</comment>
<dbReference type="SUPFAM" id="SSF51735">
    <property type="entry name" value="NAD(P)-binding Rossmann-fold domains"/>
    <property type="match status" value="1"/>
</dbReference>
<dbReference type="PANTHER" id="PTHR43618:SF18">
    <property type="entry name" value="SHORT CHAIN DEHYDROGENASE_REDUCTASE FAMILY (AFU_ORTHOLOGUE AFUA_5G12480)"/>
    <property type="match status" value="1"/>
</dbReference>
<evidence type="ECO:0000256" key="4">
    <source>
        <dbReference type="RuleBase" id="RU000363"/>
    </source>
</evidence>
<dbReference type="EMBL" id="MU001631">
    <property type="protein sequence ID" value="KAF2487232.1"/>
    <property type="molecule type" value="Genomic_DNA"/>
</dbReference>
<gene>
    <name evidence="5" type="ORF">BDY17DRAFT_288560</name>
</gene>
<dbReference type="CDD" id="cd05233">
    <property type="entry name" value="SDR_c"/>
    <property type="match status" value="1"/>
</dbReference>
<dbReference type="GO" id="GO:0016491">
    <property type="term" value="F:oxidoreductase activity"/>
    <property type="evidence" value="ECO:0007669"/>
    <property type="project" value="UniProtKB-KW"/>
</dbReference>
<keyword evidence="3" id="KW-0560">Oxidoreductase</keyword>
<dbReference type="GeneID" id="54473210"/>
<dbReference type="InterPro" id="IPR052178">
    <property type="entry name" value="Sec_Metab_Biosynth_SDR"/>
</dbReference>
<dbReference type="Gene3D" id="3.40.50.720">
    <property type="entry name" value="NAD(P)-binding Rossmann-like Domain"/>
    <property type="match status" value="1"/>
</dbReference>
<dbReference type="InterPro" id="IPR020904">
    <property type="entry name" value="Sc_DH/Rdtase_CS"/>
</dbReference>
<name>A0A6A6Q4K6_9PEZI</name>
<organism evidence="5 6">
    <name type="scientific">Neohortaea acidophila</name>
    <dbReference type="NCBI Taxonomy" id="245834"/>
    <lineage>
        <taxon>Eukaryota</taxon>
        <taxon>Fungi</taxon>
        <taxon>Dikarya</taxon>
        <taxon>Ascomycota</taxon>
        <taxon>Pezizomycotina</taxon>
        <taxon>Dothideomycetes</taxon>
        <taxon>Dothideomycetidae</taxon>
        <taxon>Mycosphaerellales</taxon>
        <taxon>Teratosphaeriaceae</taxon>
        <taxon>Neohortaea</taxon>
    </lineage>
</organism>
<evidence type="ECO:0000256" key="2">
    <source>
        <dbReference type="ARBA" id="ARBA00022857"/>
    </source>
</evidence>
<protein>
    <recommendedName>
        <fullName evidence="7">Short chain dehydrogenase/reductase family</fullName>
    </recommendedName>
</protein>
<proteinExistence type="inferred from homology"/>
<dbReference type="PRINTS" id="PR00080">
    <property type="entry name" value="SDRFAMILY"/>
</dbReference>